<name>A0ABP0QMT3_9DINO</name>
<sequence>RNAASSSPPSRLGRWWPRRRAHSTTSGSRTAWNPVQHPAMSALQHQQQPG</sequence>
<evidence type="ECO:0000256" key="1">
    <source>
        <dbReference type="SAM" id="MobiDB-lite"/>
    </source>
</evidence>
<feature type="non-terminal residue" evidence="2">
    <location>
        <position position="1"/>
    </location>
</feature>
<evidence type="ECO:0000313" key="4">
    <source>
        <dbReference type="Proteomes" id="UP001642484"/>
    </source>
</evidence>
<gene>
    <name evidence="2" type="ORF">CCMP2556_LOCUS43102</name>
    <name evidence="3" type="ORF">CCMP2556_LOCUS43103</name>
</gene>
<feature type="non-terminal residue" evidence="2">
    <location>
        <position position="50"/>
    </location>
</feature>
<dbReference type="EMBL" id="CAXAMN010024739">
    <property type="protein sequence ID" value="CAK9089566.1"/>
    <property type="molecule type" value="Genomic_DNA"/>
</dbReference>
<dbReference type="EMBL" id="CAXAMN010024737">
    <property type="protein sequence ID" value="CAK9089565.1"/>
    <property type="molecule type" value="Genomic_DNA"/>
</dbReference>
<protein>
    <submittedName>
        <fullName evidence="2">Uncharacterized protein</fullName>
    </submittedName>
</protein>
<accession>A0ABP0QMT3</accession>
<reference evidence="2 4" key="1">
    <citation type="submission" date="2024-02" db="EMBL/GenBank/DDBJ databases">
        <authorList>
            <person name="Chen Y."/>
            <person name="Shah S."/>
            <person name="Dougan E. K."/>
            <person name="Thang M."/>
            <person name="Chan C."/>
        </authorList>
    </citation>
    <scope>NUCLEOTIDE SEQUENCE [LARGE SCALE GENOMIC DNA]</scope>
</reference>
<feature type="region of interest" description="Disordered" evidence="1">
    <location>
        <begin position="1"/>
        <end position="50"/>
    </location>
</feature>
<organism evidence="2 4">
    <name type="scientific">Durusdinium trenchii</name>
    <dbReference type="NCBI Taxonomy" id="1381693"/>
    <lineage>
        <taxon>Eukaryota</taxon>
        <taxon>Sar</taxon>
        <taxon>Alveolata</taxon>
        <taxon>Dinophyceae</taxon>
        <taxon>Suessiales</taxon>
        <taxon>Symbiodiniaceae</taxon>
        <taxon>Durusdinium</taxon>
    </lineage>
</organism>
<dbReference type="Proteomes" id="UP001642484">
    <property type="component" value="Unassembled WGS sequence"/>
</dbReference>
<keyword evidence="4" id="KW-1185">Reference proteome</keyword>
<feature type="compositionally biased region" description="Polar residues" evidence="1">
    <location>
        <begin position="23"/>
        <end position="33"/>
    </location>
</feature>
<proteinExistence type="predicted"/>
<evidence type="ECO:0000313" key="3">
    <source>
        <dbReference type="EMBL" id="CAK9089566.1"/>
    </source>
</evidence>
<evidence type="ECO:0000313" key="2">
    <source>
        <dbReference type="EMBL" id="CAK9089565.1"/>
    </source>
</evidence>
<comment type="caution">
    <text evidence="2">The sequence shown here is derived from an EMBL/GenBank/DDBJ whole genome shotgun (WGS) entry which is preliminary data.</text>
</comment>